<name>A0A3G8ZJE9_9FLAO</name>
<evidence type="ECO:0000313" key="2">
    <source>
        <dbReference type="Proteomes" id="UP000272316"/>
    </source>
</evidence>
<sequence length="163" mass="18382">MQVTAELAVNVLPNLEHEFLMTTKEVANGYGATEYAIRVSKMRHETELIEGKHFIIAQDVAVTKCNGDKIPHNAVLWTKRGIVRLGFFIKSERAKLFRDWAEDVIINVLENGDNFLQPVPVLPAPKKRNHNRLTQERMIGILADVAKIEDSALRLSLISKLGL</sequence>
<proteinExistence type="predicted"/>
<protein>
    <recommendedName>
        <fullName evidence="3">Bro-N domain-containing protein</fullName>
    </recommendedName>
</protein>
<dbReference type="EMBL" id="CP034160">
    <property type="protein sequence ID" value="AZI53886.1"/>
    <property type="molecule type" value="Genomic_DNA"/>
</dbReference>
<dbReference type="RefSeq" id="WP_124985381.1">
    <property type="nucleotide sequence ID" value="NZ_CP034160.1"/>
</dbReference>
<organism evidence="1 2">
    <name type="scientific">Epilithonimonas vandammei</name>
    <dbReference type="NCBI Taxonomy" id="2487072"/>
    <lineage>
        <taxon>Bacteria</taxon>
        <taxon>Pseudomonadati</taxon>
        <taxon>Bacteroidota</taxon>
        <taxon>Flavobacteriia</taxon>
        <taxon>Flavobacteriales</taxon>
        <taxon>Weeksellaceae</taxon>
        <taxon>Chryseobacterium group</taxon>
        <taxon>Epilithonimonas</taxon>
    </lineage>
</organism>
<dbReference type="KEGG" id="eva:EIB75_00830"/>
<reference evidence="2" key="1">
    <citation type="submission" date="2018-11" db="EMBL/GenBank/DDBJ databases">
        <title>Proposal to divide the Flavobacteriaceae and reorganize its genera based on Amino Acid Identity values calculated from whole genome sequences.</title>
        <authorList>
            <person name="Nicholson A.C."/>
            <person name="Gulvik C.A."/>
            <person name="Whitney A.M."/>
            <person name="Sheth M."/>
            <person name="Batra D."/>
            <person name="Pryor J."/>
            <person name="Bernardet J.-F."/>
            <person name="Hugo C."/>
            <person name="Kampfer P."/>
            <person name="Newman J.D."/>
            <person name="McQuiston J.R."/>
        </authorList>
    </citation>
    <scope>NUCLEOTIDE SEQUENCE [LARGE SCALE GENOMIC DNA]</scope>
    <source>
        <strain evidence="2">H6466</strain>
    </source>
</reference>
<accession>A0A3G8ZJE9</accession>
<dbReference type="AlphaFoldDB" id="A0A3G8ZJE9"/>
<dbReference type="Proteomes" id="UP000272316">
    <property type="component" value="Chromosome"/>
</dbReference>
<evidence type="ECO:0008006" key="3">
    <source>
        <dbReference type="Google" id="ProtNLM"/>
    </source>
</evidence>
<evidence type="ECO:0000313" key="1">
    <source>
        <dbReference type="EMBL" id="AZI53886.1"/>
    </source>
</evidence>
<gene>
    <name evidence="1" type="ORF">EIB75_00830</name>
</gene>